<comment type="catalytic activity">
    <reaction evidence="9">
        <text>tRNA(Pro) + L-proline + ATP = L-prolyl-tRNA(Pro) + AMP + diphosphate</text>
        <dbReference type="Rhea" id="RHEA:14305"/>
        <dbReference type="Rhea" id="RHEA-COMP:9700"/>
        <dbReference type="Rhea" id="RHEA-COMP:9702"/>
        <dbReference type="ChEBI" id="CHEBI:30616"/>
        <dbReference type="ChEBI" id="CHEBI:33019"/>
        <dbReference type="ChEBI" id="CHEBI:60039"/>
        <dbReference type="ChEBI" id="CHEBI:78442"/>
        <dbReference type="ChEBI" id="CHEBI:78532"/>
        <dbReference type="ChEBI" id="CHEBI:456215"/>
        <dbReference type="EC" id="6.1.1.15"/>
    </reaction>
</comment>
<dbReference type="InterPro" id="IPR036621">
    <property type="entry name" value="Anticodon-bd_dom_sf"/>
</dbReference>
<dbReference type="InterPro" id="IPR006195">
    <property type="entry name" value="aa-tRNA-synth_II"/>
</dbReference>
<dbReference type="GO" id="GO:0005524">
    <property type="term" value="F:ATP binding"/>
    <property type="evidence" value="ECO:0007669"/>
    <property type="project" value="UniProtKB-KW"/>
</dbReference>
<proteinExistence type="inferred from homology"/>
<evidence type="ECO:0000256" key="6">
    <source>
        <dbReference type="ARBA" id="ARBA00022917"/>
    </source>
</evidence>
<keyword evidence="3" id="KW-0436">Ligase</keyword>
<dbReference type="Pfam" id="PF00587">
    <property type="entry name" value="tRNA-synt_2b"/>
    <property type="match status" value="1"/>
</dbReference>
<dbReference type="PROSITE" id="PS50862">
    <property type="entry name" value="AA_TRNA_LIGASE_II"/>
    <property type="match status" value="1"/>
</dbReference>
<evidence type="ECO:0000256" key="7">
    <source>
        <dbReference type="ARBA" id="ARBA00023146"/>
    </source>
</evidence>
<reference evidence="11" key="1">
    <citation type="journal article" date="2021" name="Open Biol.">
        <title>Shared evolutionary footprints suggest mitochondrial oxidative damage underlies multiple complex I losses in fungi.</title>
        <authorList>
            <person name="Schikora-Tamarit M.A."/>
            <person name="Marcet-Houben M."/>
            <person name="Nosek J."/>
            <person name="Gabaldon T."/>
        </authorList>
    </citation>
    <scope>NUCLEOTIDE SEQUENCE</scope>
    <source>
        <strain evidence="11">CBS6075</strain>
    </source>
</reference>
<keyword evidence="6" id="KW-0648">Protein biosynthesis</keyword>
<comment type="caution">
    <text evidence="11">The sequence shown here is derived from an EMBL/GenBank/DDBJ whole genome shotgun (WGS) entry which is preliminary data.</text>
</comment>
<keyword evidence="5" id="KW-0067">ATP-binding</keyword>
<dbReference type="RefSeq" id="XP_046058719.1">
    <property type="nucleotide sequence ID" value="XM_046207743.1"/>
</dbReference>
<dbReference type="GO" id="GO:0005739">
    <property type="term" value="C:mitochondrion"/>
    <property type="evidence" value="ECO:0007669"/>
    <property type="project" value="TreeGrafter"/>
</dbReference>
<dbReference type="PANTHER" id="PTHR42753">
    <property type="entry name" value="MITOCHONDRIAL RIBOSOME PROTEIN L39/PROLYL-TRNA LIGASE FAMILY MEMBER"/>
    <property type="match status" value="1"/>
</dbReference>
<keyword evidence="7" id="KW-0030">Aminoacyl-tRNA synthetase</keyword>
<dbReference type="InterPro" id="IPR045864">
    <property type="entry name" value="aa-tRNA-synth_II/BPL/LPL"/>
</dbReference>
<protein>
    <recommendedName>
        <fullName evidence="2">proline--tRNA ligase</fullName>
        <ecNumber evidence="2">6.1.1.15</ecNumber>
    </recommendedName>
    <alternativeName>
        <fullName evidence="8">Prolyl-tRNA synthetase</fullName>
    </alternativeName>
</protein>
<evidence type="ECO:0000256" key="1">
    <source>
        <dbReference type="ARBA" id="ARBA00008226"/>
    </source>
</evidence>
<dbReference type="AlphaFoldDB" id="A0A9P8T0M7"/>
<evidence type="ECO:0000256" key="2">
    <source>
        <dbReference type="ARBA" id="ARBA00012831"/>
    </source>
</evidence>
<dbReference type="Gene3D" id="3.40.50.800">
    <property type="entry name" value="Anticodon-binding domain"/>
    <property type="match status" value="1"/>
</dbReference>
<keyword evidence="4" id="KW-0547">Nucleotide-binding</keyword>
<dbReference type="Pfam" id="PF03129">
    <property type="entry name" value="HGTP_anticodon"/>
    <property type="match status" value="1"/>
</dbReference>
<evidence type="ECO:0000256" key="8">
    <source>
        <dbReference type="ARBA" id="ARBA00029731"/>
    </source>
</evidence>
<dbReference type="InterPro" id="IPR002314">
    <property type="entry name" value="aa-tRNA-synt_IIb"/>
</dbReference>
<organism evidence="11 12">
    <name type="scientific">Ogataea philodendri</name>
    <dbReference type="NCBI Taxonomy" id="1378263"/>
    <lineage>
        <taxon>Eukaryota</taxon>
        <taxon>Fungi</taxon>
        <taxon>Dikarya</taxon>
        <taxon>Ascomycota</taxon>
        <taxon>Saccharomycotina</taxon>
        <taxon>Pichiomycetes</taxon>
        <taxon>Pichiales</taxon>
        <taxon>Pichiaceae</taxon>
        <taxon>Ogataea</taxon>
    </lineage>
</organism>
<accession>A0A9P8T0M7</accession>
<gene>
    <name evidence="11" type="ORF">OGAPHI_006454</name>
</gene>
<feature type="domain" description="Aminoacyl-transfer RNA synthetases class-II family profile" evidence="10">
    <location>
        <begin position="55"/>
        <end position="422"/>
    </location>
</feature>
<dbReference type="SUPFAM" id="SSF55681">
    <property type="entry name" value="Class II aaRS and biotin synthetases"/>
    <property type="match status" value="1"/>
</dbReference>
<dbReference type="InterPro" id="IPR050062">
    <property type="entry name" value="Pro-tRNA_synthetase"/>
</dbReference>
<dbReference type="GeneID" id="70238418"/>
<dbReference type="OrthoDB" id="10267474at2759"/>
<evidence type="ECO:0000256" key="9">
    <source>
        <dbReference type="ARBA" id="ARBA00047671"/>
    </source>
</evidence>
<evidence type="ECO:0000313" key="12">
    <source>
        <dbReference type="Proteomes" id="UP000769157"/>
    </source>
</evidence>
<dbReference type="InterPro" id="IPR002316">
    <property type="entry name" value="Pro-tRNA-ligase_IIa"/>
</dbReference>
<evidence type="ECO:0000256" key="3">
    <source>
        <dbReference type="ARBA" id="ARBA00022598"/>
    </source>
</evidence>
<dbReference type="Gene3D" id="3.30.930.10">
    <property type="entry name" value="Bira Bifunctional Protein, Domain 2"/>
    <property type="match status" value="2"/>
</dbReference>
<dbReference type="EMBL" id="JAEUBE010000439">
    <property type="protein sequence ID" value="KAH3661606.1"/>
    <property type="molecule type" value="Genomic_DNA"/>
</dbReference>
<evidence type="ECO:0000256" key="4">
    <source>
        <dbReference type="ARBA" id="ARBA00022741"/>
    </source>
</evidence>
<evidence type="ECO:0000259" key="10">
    <source>
        <dbReference type="PROSITE" id="PS50862"/>
    </source>
</evidence>
<dbReference type="PANTHER" id="PTHR42753:SF2">
    <property type="entry name" value="PROLINE--TRNA LIGASE"/>
    <property type="match status" value="1"/>
</dbReference>
<dbReference type="SUPFAM" id="SSF52954">
    <property type="entry name" value="Class II aaRS ABD-related"/>
    <property type="match status" value="1"/>
</dbReference>
<name>A0A9P8T0M7_9ASCO</name>
<dbReference type="PRINTS" id="PR01046">
    <property type="entry name" value="TRNASYNTHPRO"/>
</dbReference>
<dbReference type="InterPro" id="IPR004154">
    <property type="entry name" value="Anticodon-bd"/>
</dbReference>
<comment type="similarity">
    <text evidence="1">Belongs to the class-II aminoacyl-tRNA synthetase family.</text>
</comment>
<dbReference type="GO" id="GO:0006433">
    <property type="term" value="P:prolyl-tRNA aminoacylation"/>
    <property type="evidence" value="ECO:0007669"/>
    <property type="project" value="InterPro"/>
</dbReference>
<dbReference type="EC" id="6.1.1.15" evidence="2"/>
<dbReference type="Proteomes" id="UP000769157">
    <property type="component" value="Unassembled WGS sequence"/>
</dbReference>
<reference evidence="11" key="2">
    <citation type="submission" date="2021-01" db="EMBL/GenBank/DDBJ databases">
        <authorList>
            <person name="Schikora-Tamarit M.A."/>
        </authorList>
    </citation>
    <scope>NUCLEOTIDE SEQUENCE</scope>
    <source>
        <strain evidence="11">CBS6075</strain>
    </source>
</reference>
<evidence type="ECO:0000313" key="11">
    <source>
        <dbReference type="EMBL" id="KAH3661606.1"/>
    </source>
</evidence>
<evidence type="ECO:0000256" key="5">
    <source>
        <dbReference type="ARBA" id="ARBA00022840"/>
    </source>
</evidence>
<dbReference type="GO" id="GO:0004827">
    <property type="term" value="F:proline-tRNA ligase activity"/>
    <property type="evidence" value="ECO:0007669"/>
    <property type="project" value="UniProtKB-EC"/>
</dbReference>
<sequence length="536" mass="60147">MIRRFYSTILGSSVGKFPKNTSDIPTTDLLIKLGFVSQPNSGLTHWLPLGLWTVRNIIGIIRKHHDKIGCQEVSLSVMSHHSLWDKTKRWQNDELFKVGEFCLAATAEEEITQLVQRYADSYKKLPIITYQIGRKYRNEKRPRGGLLRGREFIMKDAYSFDVNQTNALKSFEKMNQVYYDIFKEIKVPFVKANADSGDIGGDLSYEWHFVSEHGEDTLLECDACGVIGNIERVRPHFEDGKYANEAQVNYHLTKDGDLCVVYSPKGRRVNYKFLKEEDLVDFRPGLSSQEAIEIFKDPQQSEFKNIIRVMDVGVGPGTLLPDLEVPYVRSRMTTFEDVSFTDAQDGDTCSLCKAGQLKSFKGIEVGHTFYLGKKYSEALNAGFADSEGQKQLYEMGCYGIGVSRLVAAIAEATRDSYGLRWPASVAPVQLDVVVAGSFTGDKTAVDELVSNMQGVRVRVDDEDGGLGEKLARSKRIGIPLQLIVGKQYPQVEIEIRGAHGDLGKLETEIQDQNGLKKLVVDIQKAPETVRKLLSVM</sequence>
<keyword evidence="12" id="KW-1185">Reference proteome</keyword>